<sequence>MPRVTERQSSLAPTDADTTPVDTTRTDAAGPPGTVAGSSGAGSVAGAGAADGKDPAQRQTPPDADRTGRRPGWRSVLFAALAYLAAALVVTWRGWADPNGVFLGTRPGDQSFNEWMLAFDAHATTGLDNPFFTTLQNAPDGVNLMTNVGMQLPGLLLTPVTVLGSAALSYLVFITLNLVATGLAWYLVLARHVVTSRVAAFVGGLVLAFAPALVSHSNGHPHITAQWLVPFLLWQVVRLTRPGHTVRDGLVLGALVVAQFYIGLEILFLVAVGCALAALAYLLLSPRRAVREAPRTLGGLAVAGVLVAVATAYPLWMQFAGPQHRTGHPGEHDVYALKLASFAAFATRTVFGGDTKGLVANTTEEASFFGLPALLLALVAAVALWRLLVVRILVVVGVVTALLSQGSTWAWGRERTDTPAPFALLAHLPVFDSMVIARFALITTVALGLLLAIWLDRVLTATTGAGGRRLPLRLAAAAALVAGLLPMVPTPLPAQARPPVPEFVTSGAWREHVAEGRTLVPVPVDNFSSIRWGSAAVAGFAVPQGYFLAPTSPTDSTGRWGVEPRPTAALLTAVAAGTRGTAVTAADRDRAVADVRHWKADALVLPAGHPRAAALRTVLDACYGPGRQVDDVWVWDVRPLTR</sequence>
<feature type="domain" description="DUF6311" evidence="3">
    <location>
        <begin position="129"/>
        <end position="460"/>
    </location>
</feature>
<dbReference type="AlphaFoldDB" id="A0A1C4Z8A9"/>
<dbReference type="STRING" id="262898.GA0070564_105169"/>
<feature type="transmembrane region" description="Helical" evidence="2">
    <location>
        <begin position="194"/>
        <end position="214"/>
    </location>
</feature>
<keyword evidence="2" id="KW-0812">Transmembrane</keyword>
<feature type="transmembrane region" description="Helical" evidence="2">
    <location>
        <begin position="435"/>
        <end position="458"/>
    </location>
</feature>
<feature type="transmembrane region" description="Helical" evidence="2">
    <location>
        <begin position="296"/>
        <end position="316"/>
    </location>
</feature>
<feature type="transmembrane region" description="Helical" evidence="2">
    <location>
        <begin position="260"/>
        <end position="284"/>
    </location>
</feature>
<evidence type="ECO:0000313" key="5">
    <source>
        <dbReference type="Proteomes" id="UP000199504"/>
    </source>
</evidence>
<gene>
    <name evidence="4" type="ORF">GA0070564_105169</name>
</gene>
<evidence type="ECO:0000259" key="3">
    <source>
        <dbReference type="Pfam" id="PF19830"/>
    </source>
</evidence>
<feature type="transmembrane region" description="Helical" evidence="2">
    <location>
        <begin position="76"/>
        <end position="95"/>
    </location>
</feature>
<keyword evidence="5" id="KW-1185">Reference proteome</keyword>
<protein>
    <recommendedName>
        <fullName evidence="3">DUF6311 domain-containing protein</fullName>
    </recommendedName>
</protein>
<feature type="compositionally biased region" description="Low complexity" evidence="1">
    <location>
        <begin position="12"/>
        <end position="38"/>
    </location>
</feature>
<keyword evidence="2" id="KW-1133">Transmembrane helix</keyword>
<accession>A0A1C4Z8A9</accession>
<dbReference type="EMBL" id="FMCX01000005">
    <property type="protein sequence ID" value="SCF29124.1"/>
    <property type="molecule type" value="Genomic_DNA"/>
</dbReference>
<proteinExistence type="predicted"/>
<feature type="transmembrane region" description="Helical" evidence="2">
    <location>
        <begin position="392"/>
        <end position="412"/>
    </location>
</feature>
<evidence type="ECO:0000256" key="2">
    <source>
        <dbReference type="SAM" id="Phobius"/>
    </source>
</evidence>
<feature type="transmembrane region" description="Helical" evidence="2">
    <location>
        <begin position="167"/>
        <end position="187"/>
    </location>
</feature>
<reference evidence="5" key="1">
    <citation type="submission" date="2016-06" db="EMBL/GenBank/DDBJ databases">
        <authorList>
            <person name="Varghese N."/>
            <person name="Submissions Spin"/>
        </authorList>
    </citation>
    <scope>NUCLEOTIDE SEQUENCE [LARGE SCALE GENOMIC DNA]</scope>
    <source>
        <strain evidence="5">DSM 44830</strain>
    </source>
</reference>
<evidence type="ECO:0000256" key="1">
    <source>
        <dbReference type="SAM" id="MobiDB-lite"/>
    </source>
</evidence>
<feature type="region of interest" description="Disordered" evidence="1">
    <location>
        <begin position="1"/>
        <end position="70"/>
    </location>
</feature>
<keyword evidence="2" id="KW-0472">Membrane</keyword>
<feature type="transmembrane region" description="Helical" evidence="2">
    <location>
        <begin position="470"/>
        <end position="488"/>
    </location>
</feature>
<dbReference type="Proteomes" id="UP000199504">
    <property type="component" value="Unassembled WGS sequence"/>
</dbReference>
<feature type="transmembrane region" description="Helical" evidence="2">
    <location>
        <begin position="366"/>
        <end position="385"/>
    </location>
</feature>
<evidence type="ECO:0000313" key="4">
    <source>
        <dbReference type="EMBL" id="SCF29124.1"/>
    </source>
</evidence>
<name>A0A1C4Z8A9_9ACTN</name>
<organism evidence="4 5">
    <name type="scientific">Micromonospora mirobrigensis</name>
    <dbReference type="NCBI Taxonomy" id="262898"/>
    <lineage>
        <taxon>Bacteria</taxon>
        <taxon>Bacillati</taxon>
        <taxon>Actinomycetota</taxon>
        <taxon>Actinomycetes</taxon>
        <taxon>Micromonosporales</taxon>
        <taxon>Micromonosporaceae</taxon>
        <taxon>Micromonospora</taxon>
    </lineage>
</organism>
<dbReference type="InterPro" id="IPR046278">
    <property type="entry name" value="DUF6311"/>
</dbReference>
<dbReference type="Pfam" id="PF19830">
    <property type="entry name" value="DUF6311"/>
    <property type="match status" value="1"/>
</dbReference>
<dbReference type="RefSeq" id="WP_425412494.1">
    <property type="nucleotide sequence ID" value="NZ_FMCX01000005.1"/>
</dbReference>